<gene>
    <name evidence="2" type="ORF">HETSPECPRED_007312</name>
</gene>
<dbReference type="AlphaFoldDB" id="A0A8H3IIG6"/>
<organism evidence="2 3">
    <name type="scientific">Heterodermia speciosa</name>
    <dbReference type="NCBI Taxonomy" id="116794"/>
    <lineage>
        <taxon>Eukaryota</taxon>
        <taxon>Fungi</taxon>
        <taxon>Dikarya</taxon>
        <taxon>Ascomycota</taxon>
        <taxon>Pezizomycotina</taxon>
        <taxon>Lecanoromycetes</taxon>
        <taxon>OSLEUM clade</taxon>
        <taxon>Lecanoromycetidae</taxon>
        <taxon>Caliciales</taxon>
        <taxon>Physciaceae</taxon>
        <taxon>Heterodermia</taxon>
    </lineage>
</organism>
<feature type="compositionally biased region" description="Acidic residues" evidence="1">
    <location>
        <begin position="86"/>
        <end position="98"/>
    </location>
</feature>
<dbReference type="EMBL" id="CAJPDS010000051">
    <property type="protein sequence ID" value="CAF9929227.1"/>
    <property type="molecule type" value="Genomic_DNA"/>
</dbReference>
<dbReference type="Proteomes" id="UP000664521">
    <property type="component" value="Unassembled WGS sequence"/>
</dbReference>
<evidence type="ECO:0000313" key="3">
    <source>
        <dbReference type="Proteomes" id="UP000664521"/>
    </source>
</evidence>
<reference evidence="2" key="1">
    <citation type="submission" date="2021-03" db="EMBL/GenBank/DDBJ databases">
        <authorList>
            <person name="Tagirdzhanova G."/>
        </authorList>
    </citation>
    <scope>NUCLEOTIDE SEQUENCE</scope>
</reference>
<accession>A0A8H3IIG6</accession>
<name>A0A8H3IIG6_9LECA</name>
<evidence type="ECO:0000256" key="1">
    <source>
        <dbReference type="SAM" id="MobiDB-lite"/>
    </source>
</evidence>
<comment type="caution">
    <text evidence="2">The sequence shown here is derived from an EMBL/GenBank/DDBJ whole genome shotgun (WGS) entry which is preliminary data.</text>
</comment>
<evidence type="ECO:0000313" key="2">
    <source>
        <dbReference type="EMBL" id="CAF9929227.1"/>
    </source>
</evidence>
<feature type="region of interest" description="Disordered" evidence="1">
    <location>
        <begin position="78"/>
        <end position="124"/>
    </location>
</feature>
<sequence>MPTVRRWWRWVGGKRRQYRSIDYARGEIPASSIPELFRARGLPLVHHETPEEKFNREAIEDLERAEWEMGKRVEEWVAWEGPRGESEDDDDDDDDDDDKDKGGTKKRKRVVVDTTDEEDDVVEKRQRPIESLDLFL</sequence>
<proteinExistence type="predicted"/>
<protein>
    <submittedName>
        <fullName evidence="2">Uncharacterized protein</fullName>
    </submittedName>
</protein>
<keyword evidence="3" id="KW-1185">Reference proteome</keyword>